<dbReference type="EMBL" id="JABMCH010000050">
    <property type="protein sequence ID" value="NUU46028.1"/>
    <property type="molecule type" value="Genomic_DNA"/>
</dbReference>
<proteinExistence type="predicted"/>
<comment type="caution">
    <text evidence="1">The sequence shown here is derived from an EMBL/GenBank/DDBJ whole genome shotgun (WGS) entry which is preliminary data.</text>
</comment>
<sequence length="130" mass="14779">MTDLTERLRLIAAWRTRGGPTPKQACPSVYETTTEAATTLETLTQENARLREAGWRDAKDAPRDGTRIMLWLREPWSCVELARWYEPWGVWLTERYIPNETDEMGGIGADVPTHWMPLPPAPAKSALEAK</sequence>
<organism evidence="1 2">
    <name type="scientific">Sphingomonas zeae</name>
    <dbReference type="NCBI Taxonomy" id="1646122"/>
    <lineage>
        <taxon>Bacteria</taxon>
        <taxon>Pseudomonadati</taxon>
        <taxon>Pseudomonadota</taxon>
        <taxon>Alphaproteobacteria</taxon>
        <taxon>Sphingomonadales</taxon>
        <taxon>Sphingomonadaceae</taxon>
        <taxon>Sphingomonas</taxon>
    </lineage>
</organism>
<evidence type="ECO:0000313" key="1">
    <source>
        <dbReference type="EMBL" id="NUU46028.1"/>
    </source>
</evidence>
<gene>
    <name evidence="1" type="ORF">HP438_03430</name>
</gene>
<evidence type="ECO:0008006" key="3">
    <source>
        <dbReference type="Google" id="ProtNLM"/>
    </source>
</evidence>
<keyword evidence="2" id="KW-1185">Reference proteome</keyword>
<evidence type="ECO:0000313" key="2">
    <source>
        <dbReference type="Proteomes" id="UP000536441"/>
    </source>
</evidence>
<name>A0A7Y6EFR2_9SPHN</name>
<dbReference type="RefSeq" id="WP_175310805.1">
    <property type="nucleotide sequence ID" value="NZ_CBCRYR010000041.1"/>
</dbReference>
<accession>A0A7Y6EFR2</accession>
<reference evidence="1 2" key="1">
    <citation type="submission" date="2020-05" db="EMBL/GenBank/DDBJ databases">
        <title>Genome Sequencing of Type Strains.</title>
        <authorList>
            <person name="Lemaire J.F."/>
            <person name="Inderbitzin P."/>
            <person name="Gregorio O.A."/>
            <person name="Collins S.B."/>
            <person name="Wespe N."/>
            <person name="Knight-Connoni V."/>
        </authorList>
    </citation>
    <scope>NUCLEOTIDE SEQUENCE [LARGE SCALE GENOMIC DNA]</scope>
    <source>
        <strain evidence="1 2">DSM 100049</strain>
    </source>
</reference>
<dbReference type="AlphaFoldDB" id="A0A7Y6EFR2"/>
<dbReference type="Proteomes" id="UP000536441">
    <property type="component" value="Unassembled WGS sequence"/>
</dbReference>
<protein>
    <recommendedName>
        <fullName evidence="3">DUF551 domain-containing protein</fullName>
    </recommendedName>
</protein>